<dbReference type="InterPro" id="IPR020610">
    <property type="entry name" value="Thiolase_AS"/>
</dbReference>
<name>A0A6J7SFC9_9ZZZZ</name>
<accession>A0A6J7SFC9</accession>
<comment type="similarity">
    <text evidence="1">Belongs to the thiolase-like superfamily. Thiolase family.</text>
</comment>
<dbReference type="AlphaFoldDB" id="A0A6J7SFC9"/>
<protein>
    <submittedName>
        <fullName evidence="5">Unannotated protein</fullName>
    </submittedName>
</protein>
<sequence>MNGGAIALGHPVAASGARLVVTAVHELRRRGGGIGVIALCAGGGMGAAMVVEVTAC</sequence>
<dbReference type="Gene3D" id="3.40.47.10">
    <property type="match status" value="1"/>
</dbReference>
<gene>
    <name evidence="5" type="ORF">UFOPK4173_01721</name>
</gene>
<dbReference type="PANTHER" id="PTHR18919:SF107">
    <property type="entry name" value="ACETYL-COA ACETYLTRANSFERASE, CYTOSOLIC"/>
    <property type="match status" value="1"/>
</dbReference>
<reference evidence="5" key="1">
    <citation type="submission" date="2020-05" db="EMBL/GenBank/DDBJ databases">
        <authorList>
            <person name="Chiriac C."/>
            <person name="Salcher M."/>
            <person name="Ghai R."/>
            <person name="Kavagutti S V."/>
        </authorList>
    </citation>
    <scope>NUCLEOTIDE SEQUENCE</scope>
</reference>
<dbReference type="Pfam" id="PF02803">
    <property type="entry name" value="Thiolase_C"/>
    <property type="match status" value="1"/>
</dbReference>
<dbReference type="InterPro" id="IPR016039">
    <property type="entry name" value="Thiolase-like"/>
</dbReference>
<dbReference type="PROSITE" id="PS00099">
    <property type="entry name" value="THIOLASE_3"/>
    <property type="match status" value="1"/>
</dbReference>
<proteinExistence type="inferred from homology"/>
<keyword evidence="3" id="KW-0012">Acyltransferase</keyword>
<keyword evidence="2" id="KW-0808">Transferase</keyword>
<evidence type="ECO:0000313" key="5">
    <source>
        <dbReference type="EMBL" id="CAB5039736.1"/>
    </source>
</evidence>
<evidence type="ECO:0000256" key="2">
    <source>
        <dbReference type="ARBA" id="ARBA00022679"/>
    </source>
</evidence>
<evidence type="ECO:0000256" key="3">
    <source>
        <dbReference type="ARBA" id="ARBA00023315"/>
    </source>
</evidence>
<dbReference type="EMBL" id="CAFBPW010000257">
    <property type="protein sequence ID" value="CAB5039736.1"/>
    <property type="molecule type" value="Genomic_DNA"/>
</dbReference>
<dbReference type="GO" id="GO:0016747">
    <property type="term" value="F:acyltransferase activity, transferring groups other than amino-acyl groups"/>
    <property type="evidence" value="ECO:0007669"/>
    <property type="project" value="InterPro"/>
</dbReference>
<feature type="domain" description="Thiolase C-terminal" evidence="4">
    <location>
        <begin position="1"/>
        <end position="52"/>
    </location>
</feature>
<dbReference type="SUPFAM" id="SSF53901">
    <property type="entry name" value="Thiolase-like"/>
    <property type="match status" value="1"/>
</dbReference>
<evidence type="ECO:0000259" key="4">
    <source>
        <dbReference type="Pfam" id="PF02803"/>
    </source>
</evidence>
<organism evidence="5">
    <name type="scientific">freshwater metagenome</name>
    <dbReference type="NCBI Taxonomy" id="449393"/>
    <lineage>
        <taxon>unclassified sequences</taxon>
        <taxon>metagenomes</taxon>
        <taxon>ecological metagenomes</taxon>
    </lineage>
</organism>
<evidence type="ECO:0000256" key="1">
    <source>
        <dbReference type="ARBA" id="ARBA00010982"/>
    </source>
</evidence>
<dbReference type="InterPro" id="IPR020617">
    <property type="entry name" value="Thiolase_C"/>
</dbReference>
<dbReference type="PANTHER" id="PTHR18919">
    <property type="entry name" value="ACETYL-COA C-ACYLTRANSFERASE"/>
    <property type="match status" value="1"/>
</dbReference>